<evidence type="ECO:0000256" key="1">
    <source>
        <dbReference type="SAM" id="MobiDB-lite"/>
    </source>
</evidence>
<keyword evidence="3" id="KW-1185">Reference proteome</keyword>
<dbReference type="OrthoDB" id="514777at2759"/>
<feature type="region of interest" description="Disordered" evidence="1">
    <location>
        <begin position="87"/>
        <end position="114"/>
    </location>
</feature>
<dbReference type="SUPFAM" id="SSF48371">
    <property type="entry name" value="ARM repeat"/>
    <property type="match status" value="1"/>
</dbReference>
<dbReference type="Proteomes" id="UP000078046">
    <property type="component" value="Unassembled WGS sequence"/>
</dbReference>
<dbReference type="InterPro" id="IPR016024">
    <property type="entry name" value="ARM-type_fold"/>
</dbReference>
<dbReference type="EMBL" id="LWCA01002586">
    <property type="protein sequence ID" value="OAF63784.1"/>
    <property type="molecule type" value="Genomic_DNA"/>
</dbReference>
<comment type="caution">
    <text evidence="2">The sequence shown here is derived from an EMBL/GenBank/DDBJ whole genome shotgun (WGS) entry which is preliminary data.</text>
</comment>
<sequence>IEVSARVVFLITNLISLKKRKWEPRIKAEGPKLLAEVNQDIADEKHEKLKKDKELILNMKRYKNNVPQKHSSSNEYNKMTKATLEKSGNPFAMSKDKKTSSFESSRKSVKMESKSVESGKSSKLTIGEYCSDIRDYVSNNIELTSIMNICKGIPPSYLKEIFETIITKYLEDSKVNPVKMVTELFIQLNPSLNFKSIDIMSCLQTILKEIHDTISDCPNIVICFAYIMKFAEKVLTNNQIDELFKCVDEDFRRDFFLKMFKYLKEDLELYSLLKKVLVSAICILTLEKFIGLLIDNSLFEVILFSIIWNLCEPSKNITTQLIDHVKNNSFERYSGLIENRLHSKLLPYATTIIKKILSVDSKLLYALVRIISWYKNLDQILSENLRLVLDPKSMKELKIPAPR</sequence>
<dbReference type="AlphaFoldDB" id="A0A177ARA2"/>
<dbReference type="Gene3D" id="1.25.40.180">
    <property type="match status" value="1"/>
</dbReference>
<accession>A0A177ARA2</accession>
<gene>
    <name evidence="2" type="ORF">A3Q56_08510</name>
</gene>
<reference evidence="2 3" key="1">
    <citation type="submission" date="2016-04" db="EMBL/GenBank/DDBJ databases">
        <title>The genome of Intoshia linei affirms orthonectids as highly simplified spiralians.</title>
        <authorList>
            <person name="Mikhailov K.V."/>
            <person name="Slusarev G.S."/>
            <person name="Nikitin M.A."/>
            <person name="Logacheva M.D."/>
            <person name="Penin A."/>
            <person name="Aleoshin V."/>
            <person name="Panchin Y.V."/>
        </authorList>
    </citation>
    <scope>NUCLEOTIDE SEQUENCE [LARGE SCALE GENOMIC DNA]</scope>
    <source>
        <strain evidence="2">Intl2013</strain>
        <tissue evidence="2">Whole animal</tissue>
    </source>
</reference>
<feature type="non-terminal residue" evidence="2">
    <location>
        <position position="403"/>
    </location>
</feature>
<feature type="non-terminal residue" evidence="2">
    <location>
        <position position="1"/>
    </location>
</feature>
<evidence type="ECO:0008006" key="4">
    <source>
        <dbReference type="Google" id="ProtNLM"/>
    </source>
</evidence>
<organism evidence="2 3">
    <name type="scientific">Intoshia linei</name>
    <dbReference type="NCBI Taxonomy" id="1819745"/>
    <lineage>
        <taxon>Eukaryota</taxon>
        <taxon>Metazoa</taxon>
        <taxon>Spiralia</taxon>
        <taxon>Lophotrochozoa</taxon>
        <taxon>Mesozoa</taxon>
        <taxon>Orthonectida</taxon>
        <taxon>Rhopaluridae</taxon>
        <taxon>Intoshia</taxon>
    </lineage>
</organism>
<evidence type="ECO:0000313" key="3">
    <source>
        <dbReference type="Proteomes" id="UP000078046"/>
    </source>
</evidence>
<feature type="compositionally biased region" description="Basic and acidic residues" evidence="1">
    <location>
        <begin position="94"/>
        <end position="114"/>
    </location>
</feature>
<proteinExistence type="predicted"/>
<evidence type="ECO:0000313" key="2">
    <source>
        <dbReference type="EMBL" id="OAF63784.1"/>
    </source>
</evidence>
<protein>
    <recommendedName>
        <fullName evidence="4">MIF4G domain-containing protein</fullName>
    </recommendedName>
</protein>
<name>A0A177ARA2_9BILA</name>